<feature type="transmembrane region" description="Helical" evidence="8">
    <location>
        <begin position="771"/>
        <end position="796"/>
    </location>
</feature>
<dbReference type="GO" id="GO:0005227">
    <property type="term" value="F:calcium-activated cation channel activity"/>
    <property type="evidence" value="ECO:0007669"/>
    <property type="project" value="InterPro"/>
</dbReference>
<feature type="compositionally biased region" description="Low complexity" evidence="7">
    <location>
        <begin position="243"/>
        <end position="281"/>
    </location>
</feature>
<evidence type="ECO:0000256" key="6">
    <source>
        <dbReference type="ARBA" id="ARBA00023136"/>
    </source>
</evidence>
<gene>
    <name evidence="12" type="ORF">K457DRAFT_20267</name>
</gene>
<evidence type="ECO:0000313" key="12">
    <source>
        <dbReference type="EMBL" id="OAQ28327.1"/>
    </source>
</evidence>
<feature type="transmembrane region" description="Helical" evidence="8">
    <location>
        <begin position="1083"/>
        <end position="1104"/>
    </location>
</feature>
<comment type="similarity">
    <text evidence="2">Belongs to the CSC1 (TC 1.A.17) family.</text>
</comment>
<evidence type="ECO:0000256" key="4">
    <source>
        <dbReference type="ARBA" id="ARBA00022692"/>
    </source>
</evidence>
<reference evidence="12 13" key="1">
    <citation type="submission" date="2016-05" db="EMBL/GenBank/DDBJ databases">
        <title>Genome sequencing reveals origins of a unique bacterial endosymbiosis in the earliest lineages of terrestrial Fungi.</title>
        <authorList>
            <consortium name="DOE Joint Genome Institute"/>
            <person name="Uehling J."/>
            <person name="Gryganskyi A."/>
            <person name="Hameed K."/>
            <person name="Tschaplinski T."/>
            <person name="Misztal P."/>
            <person name="Wu S."/>
            <person name="Desiro A."/>
            <person name="Vande Pol N."/>
            <person name="Du Z.-Y."/>
            <person name="Zienkiewicz A."/>
            <person name="Zienkiewicz K."/>
            <person name="Morin E."/>
            <person name="Tisserant E."/>
            <person name="Splivallo R."/>
            <person name="Hainaut M."/>
            <person name="Henrissat B."/>
            <person name="Ohm R."/>
            <person name="Kuo A."/>
            <person name="Yan J."/>
            <person name="Lipzen A."/>
            <person name="Nolan M."/>
            <person name="Labutti K."/>
            <person name="Barry K."/>
            <person name="Goldstein A."/>
            <person name="Labbe J."/>
            <person name="Schadt C."/>
            <person name="Tuskan G."/>
            <person name="Grigoriev I."/>
            <person name="Martin F."/>
            <person name="Vilgalys R."/>
            <person name="Bonito G."/>
        </authorList>
    </citation>
    <scope>NUCLEOTIDE SEQUENCE [LARGE SCALE GENOMIC DNA]</scope>
    <source>
        <strain evidence="12 13">AG-77</strain>
    </source>
</reference>
<feature type="compositionally biased region" description="Low complexity" evidence="7">
    <location>
        <begin position="983"/>
        <end position="1002"/>
    </location>
</feature>
<keyword evidence="3" id="KW-0813">Transport</keyword>
<feature type="compositionally biased region" description="Low complexity" evidence="7">
    <location>
        <begin position="120"/>
        <end position="138"/>
    </location>
</feature>
<evidence type="ECO:0000259" key="9">
    <source>
        <dbReference type="Pfam" id="PF02714"/>
    </source>
</evidence>
<feature type="transmembrane region" description="Helical" evidence="8">
    <location>
        <begin position="896"/>
        <end position="918"/>
    </location>
</feature>
<sequence length="1841" mass="199902">MSFTPPPPPPSPQDQLPIVINPLSPSADSQGISTSHPHLYFQQATSSILYSTIVFTFLGTIIGLALFSWVRTRRSSIYGSRQFFVREEHRAEALSDSFLGWAPGLFFLEKRIERRLEAEAGAGANGTAPLTTTESTTTGGAGRGGSSIDQVTQLHSLTEKDSTIGGGGGEGSGNNFPSPLKSNKVYGIWSRLMGRALSIIRPNNTSASVAGDMRETKEEVEVTNEESSANGSSMLKPPQQQARSTVSVNSTTSSQQHTQQPTTSRHTLNGSSTSTLSSSTDKASTLARQEIIAKIGLDHYLLIRFLKMLFAVSVILGVVAISSLVPLYVIRQTGEDLQGSDDLLGAGSHPMRRVEILQIGNVIDDERLWAAVLAVAFVSGLTLVWSWSELMLFLKLRQEFLFRSASRYSSRVVLLQNLPEELRTVESLKQLFATAPGGGVEHVYLVRDVSRLEKAVKQRQVVLDKLEETESKYMNAIARASAMVSFTTLNMRSRSWLGRCVDKIKTCFGLEGTSVGGSGGKNPEEEDYVGHLKLYQLSDVPKLSLADLSGPTDIDSAPSASERRSSQTLQQQGTTLSNVSNSGGLAVLKWYQKPRRPRHYAGIPLFSKRQDSIRYYRGELCRLNKVIEQEYEQQAKALADDRQGIRHPHTHRPQSRAGKGLHPAARSTPVQAVSVNGHESVVILDDVATAPETGKGASPTKSARPDQVNTLPAAFVLMRTRAGAKAIASGTIGQDKIPVKSRTLGIPPRDIEWRVLGQATSRLSKLLRRTMIISVGSLMVVGCGLVVSAIASMAVFKGWERVIEEEAEVLAGPSVYLRQGVLTPLLLALLMFAGSWILNELCQYWGRVSKAQTDLLTQRCYFYFLLVNMILVHPIVSLSLSWQESSFTEVDSLANFLIHAIPSYCSFAFSYILAAGLMMPLHHILQFSRLWATLPALTLWSALGPLSWRKSNRLHKSKSHRDHTDTSSAIADAAGKVTAVSSAGSTESSNSNSSASFEDNFSPAPTQTPRQAYQTRQPPFFNLQNLYPHLVLMFTISLALLPLAPLLFLFWIVVLMCMNLCYRYLVLQVVTTKSQSGGLHYLQAIKFLLFPTLACPPLLLTVYLGIRQAWIQAGFSAVLLAAVLIARVVIGFQFGKREEMMLTKVEAYHLQPKILLLHSGKASGAGGKSRGKARAVGGGGQDADVHLGHLSPTVLGHEAGSIASDARGFSSDSDGEGPSPSDLDERGKETTPRRRMIKRMIQRPTTIIGQYRNSFVSTISGGTRPKSVPVFDLERYEKEILGIGHDPDAAPAGSQQGSSIQAVAASPYQGPNHSRHSSLARAQTVGHAAVHNRTASSSTGFEPTFSFADGTEDSEIHDLFPSYSSMSQGAGLEGSVFSKAEEEEAEKEAKYREIVKALRRASSVASRKQLDAPFVTSNNSAASGAGNQQRRVRMAGAPGFASTSLEAVNETKTTNQFNKRATSTNNKELFRKSLPALLNPRPLHYANNPYLLHQRNIEDALSSGSLSSGISNSGLHTGRGAPPSLPMLLIHRETVVAAKEWSRIQGLYLNPVLQEAKARVFVWLPSQTEQSFWGASPSSWSGIHGNGNGQHHHQQQPAGSFPARTLSSFGHCKYHAARRVREANEVNDLAVSEAFGTSDGPSTLTIDMGDTAAGGSHSATAPVQGHSTFELSTSTLIQTQSASENRQQQQQRHECTCLIYQEVLKAVADAVALADQEIRDLRIVGLTVWLDSRHVIWGQDKEEDGRLGDRVMISTSPSMEFGGPQQRQVGDGLLSWLEVGEDVEGVEGFEGGIGGEMHCRVGKGAAGIIGGSMGVIMRRPVGYYGRLVGDGEEDDISRGLP</sequence>
<keyword evidence="5 8" id="KW-1133">Transmembrane helix</keyword>
<evidence type="ECO:0000256" key="7">
    <source>
        <dbReference type="SAM" id="MobiDB-lite"/>
    </source>
</evidence>
<dbReference type="Proteomes" id="UP000078512">
    <property type="component" value="Unassembled WGS sequence"/>
</dbReference>
<comment type="subcellular location">
    <subcellularLocation>
        <location evidence="1">Membrane</location>
        <topology evidence="1">Multi-pass membrane protein</topology>
    </subcellularLocation>
</comment>
<feature type="region of interest" description="Disordered" evidence="7">
    <location>
        <begin position="208"/>
        <end position="281"/>
    </location>
</feature>
<evidence type="ECO:0000259" key="11">
    <source>
        <dbReference type="Pfam" id="PF14703"/>
    </source>
</evidence>
<evidence type="ECO:0000256" key="2">
    <source>
        <dbReference type="ARBA" id="ARBA00007779"/>
    </source>
</evidence>
<dbReference type="PANTHER" id="PTHR13018:SF5">
    <property type="entry name" value="RE44586P"/>
    <property type="match status" value="1"/>
</dbReference>
<feature type="region of interest" description="Disordered" evidence="7">
    <location>
        <begin position="1205"/>
        <end position="1235"/>
    </location>
</feature>
<evidence type="ECO:0000256" key="8">
    <source>
        <dbReference type="SAM" id="Phobius"/>
    </source>
</evidence>
<evidence type="ECO:0000259" key="10">
    <source>
        <dbReference type="Pfam" id="PF13967"/>
    </source>
</evidence>
<feature type="transmembrane region" description="Helical" evidence="8">
    <location>
        <begin position="1110"/>
        <end position="1134"/>
    </location>
</feature>
<dbReference type="PANTHER" id="PTHR13018">
    <property type="entry name" value="PROBABLE MEMBRANE PROTEIN DUF221-RELATED"/>
    <property type="match status" value="1"/>
</dbReference>
<evidence type="ECO:0000256" key="5">
    <source>
        <dbReference type="ARBA" id="ARBA00022989"/>
    </source>
</evidence>
<feature type="compositionally biased region" description="Pro residues" evidence="7">
    <location>
        <begin position="1"/>
        <end position="12"/>
    </location>
</feature>
<feature type="domain" description="CSC1/OSCA1-like 7TM region" evidence="9">
    <location>
        <begin position="1007"/>
        <end position="1090"/>
    </location>
</feature>
<keyword evidence="13" id="KW-1185">Reference proteome</keyword>
<feature type="compositionally biased region" description="Low complexity" evidence="7">
    <location>
        <begin position="1210"/>
        <end position="1221"/>
    </location>
</feature>
<dbReference type="EMBL" id="KV442049">
    <property type="protein sequence ID" value="OAQ28327.1"/>
    <property type="molecule type" value="Genomic_DNA"/>
</dbReference>
<proteinExistence type="inferred from homology"/>
<feature type="region of interest" description="Disordered" evidence="7">
    <location>
        <begin position="1"/>
        <end position="20"/>
    </location>
</feature>
<name>A0A197JSR8_9FUNG</name>
<dbReference type="Pfam" id="PF02714">
    <property type="entry name" value="RSN1_7TM"/>
    <property type="match status" value="2"/>
</dbReference>
<feature type="transmembrane region" description="Helical" evidence="8">
    <location>
        <begin position="368"/>
        <end position="394"/>
    </location>
</feature>
<feature type="compositionally biased region" description="Polar residues" evidence="7">
    <location>
        <begin position="227"/>
        <end position="242"/>
    </location>
</feature>
<feature type="transmembrane region" description="Helical" evidence="8">
    <location>
        <begin position="816"/>
        <end position="839"/>
    </location>
</feature>
<feature type="compositionally biased region" description="Basic and acidic residues" evidence="7">
    <location>
        <begin position="1223"/>
        <end position="1232"/>
    </location>
</feature>
<feature type="compositionally biased region" description="Basic residues" evidence="7">
    <location>
        <begin position="645"/>
        <end position="654"/>
    </location>
</feature>
<evidence type="ECO:0008006" key="14">
    <source>
        <dbReference type="Google" id="ProtNLM"/>
    </source>
</evidence>
<dbReference type="GO" id="GO:0005886">
    <property type="term" value="C:plasma membrane"/>
    <property type="evidence" value="ECO:0007669"/>
    <property type="project" value="TreeGrafter"/>
</dbReference>
<feature type="domain" description="CSC1/OSCA1-like 7TM region" evidence="9">
    <location>
        <begin position="770"/>
        <end position="938"/>
    </location>
</feature>
<feature type="domain" description="CSC1/OSCA1-like cytosolic" evidence="11">
    <location>
        <begin position="410"/>
        <end position="634"/>
    </location>
</feature>
<dbReference type="InterPro" id="IPR003864">
    <property type="entry name" value="CSC1/OSCA1-like_7TM"/>
</dbReference>
<feature type="compositionally biased region" description="Low complexity" evidence="7">
    <location>
        <begin position="566"/>
        <end position="577"/>
    </location>
</feature>
<feature type="region of interest" description="Disordered" evidence="7">
    <location>
        <begin position="120"/>
        <end position="180"/>
    </location>
</feature>
<dbReference type="InterPro" id="IPR032880">
    <property type="entry name" value="CSC1/OSCA1-like_N"/>
</dbReference>
<protein>
    <recommendedName>
        <fullName evidence="14">CSC1/OSCA1-like 7TM region domain-containing protein</fullName>
    </recommendedName>
</protein>
<evidence type="ECO:0000313" key="13">
    <source>
        <dbReference type="Proteomes" id="UP000078512"/>
    </source>
</evidence>
<feature type="region of interest" description="Disordered" evidence="7">
    <location>
        <begin position="983"/>
        <end position="1011"/>
    </location>
</feature>
<dbReference type="OrthoDB" id="1076608at2759"/>
<feature type="region of interest" description="Disordered" evidence="7">
    <location>
        <begin position="642"/>
        <end position="668"/>
    </location>
</feature>
<dbReference type="Pfam" id="PF14703">
    <property type="entry name" value="PHM7_cyt"/>
    <property type="match status" value="1"/>
</dbReference>
<feature type="region of interest" description="Disordered" evidence="7">
    <location>
        <begin position="1306"/>
        <end position="1348"/>
    </location>
</feature>
<dbReference type="InterPro" id="IPR027815">
    <property type="entry name" value="CSC1/OSCA1-like_cyt"/>
</dbReference>
<dbReference type="Pfam" id="PF13967">
    <property type="entry name" value="RSN1_TM"/>
    <property type="match status" value="1"/>
</dbReference>
<feature type="domain" description="CSC1/OSCA1-like N-terminal transmembrane" evidence="10">
    <location>
        <begin position="283"/>
        <end position="389"/>
    </location>
</feature>
<dbReference type="InterPro" id="IPR045122">
    <property type="entry name" value="Csc1-like"/>
</dbReference>
<feature type="region of interest" description="Disordered" evidence="7">
    <location>
        <begin position="548"/>
        <end position="577"/>
    </location>
</feature>
<evidence type="ECO:0000256" key="3">
    <source>
        <dbReference type="ARBA" id="ARBA00022448"/>
    </source>
</evidence>
<keyword evidence="4 8" id="KW-0812">Transmembrane</keyword>
<feature type="transmembrane region" description="Helical" evidence="8">
    <location>
        <begin position="48"/>
        <end position="70"/>
    </location>
</feature>
<feature type="transmembrane region" description="Helical" evidence="8">
    <location>
        <begin position="309"/>
        <end position="330"/>
    </location>
</feature>
<evidence type="ECO:0000256" key="1">
    <source>
        <dbReference type="ARBA" id="ARBA00004141"/>
    </source>
</evidence>
<organism evidence="12 13">
    <name type="scientific">Linnemannia elongata AG-77</name>
    <dbReference type="NCBI Taxonomy" id="1314771"/>
    <lineage>
        <taxon>Eukaryota</taxon>
        <taxon>Fungi</taxon>
        <taxon>Fungi incertae sedis</taxon>
        <taxon>Mucoromycota</taxon>
        <taxon>Mortierellomycotina</taxon>
        <taxon>Mortierellomycetes</taxon>
        <taxon>Mortierellales</taxon>
        <taxon>Mortierellaceae</taxon>
        <taxon>Linnemannia</taxon>
    </lineage>
</organism>
<feature type="transmembrane region" description="Helical" evidence="8">
    <location>
        <begin position="1030"/>
        <end position="1062"/>
    </location>
</feature>
<feature type="transmembrane region" description="Helical" evidence="8">
    <location>
        <begin position="860"/>
        <end position="876"/>
    </location>
</feature>
<keyword evidence="6 8" id="KW-0472">Membrane</keyword>
<accession>A0A197JSR8</accession>